<feature type="region of interest" description="Disordered" evidence="1">
    <location>
        <begin position="335"/>
        <end position="378"/>
    </location>
</feature>
<dbReference type="SMART" id="SM00384">
    <property type="entry name" value="AT_hook"/>
    <property type="match status" value="3"/>
</dbReference>
<dbReference type="Proteomes" id="UP000193986">
    <property type="component" value="Unassembled WGS sequence"/>
</dbReference>
<feature type="compositionally biased region" description="Gly residues" evidence="1">
    <location>
        <begin position="97"/>
        <end position="113"/>
    </location>
</feature>
<dbReference type="GO" id="GO:0003677">
    <property type="term" value="F:DNA binding"/>
    <property type="evidence" value="ECO:0007669"/>
    <property type="project" value="InterPro"/>
</dbReference>
<sequence length="432" mass="46711">MQGDIHQHHHHQQQQQQSQPQYDPALLELSKSSINTTSNPSAHHDPIGIGVGVGEYVAIDPALFEIEDVVNDVRRGKIRLDEVQVQVDDEHPQEQGQGHGHGHGTGGGGGGNEGMTLDDEEIDPALREIVNSLTNAQQAGHPGPGLTHAQAAAAIGAHLAESDERERLQQSFQTTLDDLARDDFGGLFAPNFPHSPTSTNYLLPPAEGDPLAGPSSPHIPLHEQLSDTPHADTLDSSSLLNPKRGRGRPKGSKNKPKARPPPPPPRKPTPPPPKPRGRPPKVRTSAEQAEYERRKHEMALGIKRRKGRPRKFPGYLVREMRLSKNRSEFNELLRAYEEGRFPRPSGEDQEADGEGVDDEADGGGNGNGDGDGGEYDTWDYSQVGVDVADGQTLLDVVGVAQQQEAHVVDEEPGPSGLDRSDAGMRAMFGLDA</sequence>
<dbReference type="InterPro" id="IPR017956">
    <property type="entry name" value="AT_hook_DNA-bd_motif"/>
</dbReference>
<feature type="region of interest" description="Disordered" evidence="1">
    <location>
        <begin position="89"/>
        <end position="118"/>
    </location>
</feature>
<name>A0A1Y2BD71_9TREE</name>
<feature type="region of interest" description="Disordered" evidence="1">
    <location>
        <begin position="198"/>
        <end position="311"/>
    </location>
</feature>
<protein>
    <submittedName>
        <fullName evidence="2">Uncharacterized protein</fullName>
    </submittedName>
</protein>
<feature type="compositionally biased region" description="Basic residues" evidence="1">
    <location>
        <begin position="243"/>
        <end position="258"/>
    </location>
</feature>
<feature type="region of interest" description="Disordered" evidence="1">
    <location>
        <begin position="1"/>
        <end position="23"/>
    </location>
</feature>
<reference evidence="2 3" key="1">
    <citation type="submission" date="2016-07" db="EMBL/GenBank/DDBJ databases">
        <title>Pervasive Adenine N6-methylation of Active Genes in Fungi.</title>
        <authorList>
            <consortium name="DOE Joint Genome Institute"/>
            <person name="Mondo S.J."/>
            <person name="Dannebaum R.O."/>
            <person name="Kuo R.C."/>
            <person name="Labutti K."/>
            <person name="Haridas S."/>
            <person name="Kuo A."/>
            <person name="Salamov A."/>
            <person name="Ahrendt S.R."/>
            <person name="Lipzen A."/>
            <person name="Sullivan W."/>
            <person name="Andreopoulos W.B."/>
            <person name="Clum A."/>
            <person name="Lindquist E."/>
            <person name="Daum C."/>
            <person name="Ramamoorthy G.K."/>
            <person name="Gryganskyi A."/>
            <person name="Culley D."/>
            <person name="Magnuson J.K."/>
            <person name="James T.Y."/>
            <person name="O'Malley M.A."/>
            <person name="Stajich J.E."/>
            <person name="Spatafora J.W."/>
            <person name="Visel A."/>
            <person name="Grigoriev I.V."/>
        </authorList>
    </citation>
    <scope>NUCLEOTIDE SEQUENCE [LARGE SCALE GENOMIC DNA]</scope>
    <source>
        <strain evidence="2 3">68-887.2</strain>
    </source>
</reference>
<feature type="region of interest" description="Disordered" evidence="1">
    <location>
        <begin position="404"/>
        <end position="432"/>
    </location>
</feature>
<feature type="compositionally biased region" description="Pro residues" evidence="1">
    <location>
        <begin position="259"/>
        <end position="274"/>
    </location>
</feature>
<evidence type="ECO:0000313" key="3">
    <source>
        <dbReference type="Proteomes" id="UP000193986"/>
    </source>
</evidence>
<feature type="compositionally biased region" description="Acidic residues" evidence="1">
    <location>
        <begin position="347"/>
        <end position="361"/>
    </location>
</feature>
<accession>A0A1Y2BD71</accession>
<dbReference type="EMBL" id="MCFC01000008">
    <property type="protein sequence ID" value="ORY32788.1"/>
    <property type="molecule type" value="Genomic_DNA"/>
</dbReference>
<keyword evidence="3" id="KW-1185">Reference proteome</keyword>
<evidence type="ECO:0000256" key="1">
    <source>
        <dbReference type="SAM" id="MobiDB-lite"/>
    </source>
</evidence>
<feature type="compositionally biased region" description="Basic residues" evidence="1">
    <location>
        <begin position="302"/>
        <end position="311"/>
    </location>
</feature>
<feature type="compositionally biased region" description="Basic and acidic residues" evidence="1">
    <location>
        <begin position="220"/>
        <end position="233"/>
    </location>
</feature>
<organism evidence="2 3">
    <name type="scientific">Naematelia encephala</name>
    <dbReference type="NCBI Taxonomy" id="71784"/>
    <lineage>
        <taxon>Eukaryota</taxon>
        <taxon>Fungi</taxon>
        <taxon>Dikarya</taxon>
        <taxon>Basidiomycota</taxon>
        <taxon>Agaricomycotina</taxon>
        <taxon>Tremellomycetes</taxon>
        <taxon>Tremellales</taxon>
        <taxon>Naemateliaceae</taxon>
        <taxon>Naematelia</taxon>
    </lineage>
</organism>
<dbReference type="OrthoDB" id="2565065at2759"/>
<comment type="caution">
    <text evidence="2">The sequence shown here is derived from an EMBL/GenBank/DDBJ whole genome shotgun (WGS) entry which is preliminary data.</text>
</comment>
<evidence type="ECO:0000313" key="2">
    <source>
        <dbReference type="EMBL" id="ORY32788.1"/>
    </source>
</evidence>
<gene>
    <name evidence="2" type="ORF">BCR39DRAFT_521571</name>
</gene>
<proteinExistence type="predicted"/>
<dbReference type="AlphaFoldDB" id="A0A1Y2BD71"/>
<dbReference type="InParanoid" id="A0A1Y2BD71"/>
<dbReference type="PRINTS" id="PR00929">
    <property type="entry name" value="ATHOOK"/>
</dbReference>